<gene>
    <name evidence="7" type="primary">Rai1</name>
    <name evidence="7" type="ORF">GTO96_0007899</name>
</gene>
<feature type="compositionally biased region" description="Basic and acidic residues" evidence="5">
    <location>
        <begin position="1134"/>
        <end position="1149"/>
    </location>
</feature>
<feature type="compositionally biased region" description="Basic and acidic residues" evidence="5">
    <location>
        <begin position="464"/>
        <end position="477"/>
    </location>
</feature>
<comment type="caution">
    <text evidence="7">The sequence shown here is derived from an EMBL/GenBank/DDBJ whole genome shotgun (WGS) entry which is preliminary data.</text>
</comment>
<feature type="region of interest" description="Disordered" evidence="5">
    <location>
        <begin position="457"/>
        <end position="516"/>
    </location>
</feature>
<dbReference type="PANTHER" id="PTHR14955">
    <property type="entry name" value="RETINOIC ACID INDUCED 1/TRANSCRIPTION FACTOR 20"/>
    <property type="match status" value="1"/>
</dbReference>
<feature type="region of interest" description="Disordered" evidence="5">
    <location>
        <begin position="45"/>
        <end position="82"/>
    </location>
</feature>
<feature type="region of interest" description="Disordered" evidence="5">
    <location>
        <begin position="545"/>
        <end position="573"/>
    </location>
</feature>
<organism evidence="7 8">
    <name type="scientific">Polypterus senegalus</name>
    <name type="common">Senegal bichir</name>
    <dbReference type="NCBI Taxonomy" id="55291"/>
    <lineage>
        <taxon>Eukaryota</taxon>
        <taxon>Metazoa</taxon>
        <taxon>Chordata</taxon>
        <taxon>Craniata</taxon>
        <taxon>Vertebrata</taxon>
        <taxon>Euteleostomi</taxon>
        <taxon>Actinopterygii</taxon>
        <taxon>Polypteriformes</taxon>
        <taxon>Polypteridae</taxon>
        <taxon>Polypterus</taxon>
    </lineage>
</organism>
<dbReference type="InterPro" id="IPR013083">
    <property type="entry name" value="Znf_RING/FYVE/PHD"/>
</dbReference>
<feature type="region of interest" description="Disordered" evidence="5">
    <location>
        <begin position="1469"/>
        <end position="1491"/>
    </location>
</feature>
<feature type="domain" description="PHD-type" evidence="6">
    <location>
        <begin position="1728"/>
        <end position="1857"/>
    </location>
</feature>
<feature type="compositionally biased region" description="Polar residues" evidence="5">
    <location>
        <begin position="824"/>
        <end position="859"/>
    </location>
</feature>
<accession>A0A8X7WUK5</accession>
<feature type="non-terminal residue" evidence="7">
    <location>
        <position position="1"/>
    </location>
</feature>
<evidence type="ECO:0000256" key="4">
    <source>
        <dbReference type="ARBA" id="ARBA00022833"/>
    </source>
</evidence>
<feature type="compositionally biased region" description="Basic residues" evidence="5">
    <location>
        <begin position="1072"/>
        <end position="1088"/>
    </location>
</feature>
<feature type="region of interest" description="Disordered" evidence="5">
    <location>
        <begin position="1"/>
        <end position="26"/>
    </location>
</feature>
<feature type="compositionally biased region" description="Basic and acidic residues" evidence="5">
    <location>
        <begin position="916"/>
        <end position="927"/>
    </location>
</feature>
<dbReference type="GO" id="GO:0008270">
    <property type="term" value="F:zinc ion binding"/>
    <property type="evidence" value="ECO:0007669"/>
    <property type="project" value="UniProtKB-KW"/>
</dbReference>
<dbReference type="EMBL" id="JAATIS010009265">
    <property type="protein sequence ID" value="KAG2456105.1"/>
    <property type="molecule type" value="Genomic_DNA"/>
</dbReference>
<keyword evidence="4" id="KW-0862">Zinc</keyword>
<feature type="non-terminal residue" evidence="7">
    <location>
        <position position="1925"/>
    </location>
</feature>
<feature type="region of interest" description="Disordered" evidence="5">
    <location>
        <begin position="808"/>
        <end position="859"/>
    </location>
</feature>
<feature type="compositionally biased region" description="Polar residues" evidence="5">
    <location>
        <begin position="209"/>
        <end position="219"/>
    </location>
</feature>
<evidence type="ECO:0000259" key="6">
    <source>
        <dbReference type="PROSITE" id="PS51805"/>
    </source>
</evidence>
<feature type="compositionally biased region" description="Polar residues" evidence="5">
    <location>
        <begin position="175"/>
        <end position="199"/>
    </location>
</feature>
<feature type="compositionally biased region" description="Basic residues" evidence="5">
    <location>
        <begin position="1175"/>
        <end position="1189"/>
    </location>
</feature>
<sequence>MMSVVVELSVSQSVETEKEKGLENSANPWFETGVRAMQSFRERSGFHGNQPCYQQENPELSHLENYRPHQSQARRGYGPQSLPAAKDCYNQQAYASYRNNAAADKPYKVAKIHAQHLQRGYGTQLSNAYSAQYLPEGQMHPKWEDSSHLPQYEQESTGGNAQYLEQHLHPISRSLCSHSAQPNPTAYTSHHQQKVQQDTSSSSSSSSSMTYTQGSLHFPQQSQSLSSSTASYPAVEKCNQANQCYKGYSMPTNPPYNRQLASSSIKQAGYRTQGNYSYQPTPTRTAYDQQNSLQAMPSAQESLSKYQHYSQAAKNYCVTDMSVRSPEQYYQNCSPSSSHSPARSVGRSPSYSSTPSPLMINPETFQYNQTQPPIATGASSSVAMREQSLLMPPHSHSSSSLNPQTTNYAGSLKDRFSEKLLSNPSLWSLNALTSQVENISNNVQQLLLSEALISSKKSGKRAPKKVEDFKGQQRILEDSGCTESQQATAISEPFSTPQSVPTEMQEGDYSSSSEDQLERSYYLCRQNASPAQISTNLQLTLETVSSSSVTSPGDMSTKSDDSLHSLQSGEPGENFTAFLKNMENEKPSKELPVPSPLKQDSSQDSMTILKDALKENFEETPWPDRTKGEEEEMNDPLISDHDEKDEICGVDQEAWPEDEKYPAFFHKLSKALINKSYSNNIEEKLYQEMQIHYITDEPVDCTKSASPEEFNGKTGSDVEVEMYNSELPTDLKTSEKADAFSWNDDLVEDQYLAVKEEVSDYSHFNSRSEIFDAKLLTSEQEQLDTYVEECSVQTPDAGDLAEVLEEKEDFEPPQEDTCRGPGSPSDQPGGNQTVETMETCSESSFQETPLSPSQQGSLICDLSPSNNVTLVNSADTEDKVTCLEEECDSEDVEESTVMQDASQTPEQTAVTSAPSWDEKPPSPKTWEEDTQCGISFQSEELPPPEPNAHQVQMKLNPLNRIHGEEKPSQQGKLLNTSVRIRRLSSLVGEDLPANPRISSMPPSKSVGSIDQAGTASKNLASQALKHFAEKVPSRMCTRSFSALIAPKACLLLKRQSSPNFPKRASSKDLAGHTKKVLPKIKRLKHKAPKSHDSHLKCKRSTNEGNTKGDSSEETPNLRPLQKDQRPMVLRSRKQKDEKPIKEELKEKKMTGFLPKNLKTSRAHKIAFLKGQTRASSKKKSSRSHRKVVFRIKSQAGKPNEKILSPMKRKSTCHSPVPIKRQKSSKPAKSEDLKLPLKNKFVVPSAPGKTSRRGNHLKASINTYIVKETANEKNGGPPCIQAQCPAKTKYLPPRKGRGLKYEALVQKMTSPGSKKHVINNPTDTADPTTTSSILNVDEKVPVKQVDDGEPMNVAGATDADPLKSYTSRKKKLLVFESTDQPAVELKGDSLLVTTPRLAKQRAIKNNHEMHLKQRRKRRKSCGPLPEMGAQDSLRMQDHLAPPAAEPPTEKPVTKEAIVIKRSSRRLLPAKSQAGLSLAREQQKPEETNLTGKLRRSQKLLCAVKTRKNGHRLKTRHRKQCAPIVEEKEPEIRLKYATYRPQKMENKLPLFCPFVRVDRSSEFATICTVINRPEEELRLHQMRKKMFSQSKNIIGVAKLIPNSSVLQQGPLVNKKLTDRCLTCCLCGKPANYRELGDLCGPYYPEDSIPRKTLSFLKCKSESGENPIKMLCSPIQIDHVKKAGAKGGNSTLLGKPRRQERTGEHSVIRSKIRERYRKRHQFQGQTRKAPKAETGLLSNSDGANQQSQHLEFEAESKEHWVHEACAVWTGGVFLVTGKLYGLQEAALAASVTACATCQELGASIECFWKACTKKFHYVCAKDSGDDNCEEEQAMAALLAVSAGELKWTWRREREKCTLHARVDEEGPERPGYRANSMSSERSAFLLLLLLLESPLGATGSVTGGVGKLGILSAALARSSKNLSNSGKQ</sequence>
<keyword evidence="2" id="KW-0479">Metal-binding</keyword>
<dbReference type="GO" id="GO:0005634">
    <property type="term" value="C:nucleus"/>
    <property type="evidence" value="ECO:0007669"/>
    <property type="project" value="TreeGrafter"/>
</dbReference>
<protein>
    <submittedName>
        <fullName evidence="7">RAI1 protein</fullName>
    </submittedName>
</protein>
<reference evidence="7 8" key="1">
    <citation type="journal article" date="2021" name="Cell">
        <title>Tracing the genetic footprints of vertebrate landing in non-teleost ray-finned fishes.</title>
        <authorList>
            <person name="Bi X."/>
            <person name="Wang K."/>
            <person name="Yang L."/>
            <person name="Pan H."/>
            <person name="Jiang H."/>
            <person name="Wei Q."/>
            <person name="Fang M."/>
            <person name="Yu H."/>
            <person name="Zhu C."/>
            <person name="Cai Y."/>
            <person name="He Y."/>
            <person name="Gan X."/>
            <person name="Zeng H."/>
            <person name="Yu D."/>
            <person name="Zhu Y."/>
            <person name="Jiang H."/>
            <person name="Qiu Q."/>
            <person name="Yang H."/>
            <person name="Zhang Y.E."/>
            <person name="Wang W."/>
            <person name="Zhu M."/>
            <person name="He S."/>
            <person name="Zhang G."/>
        </authorList>
    </citation>
    <scope>NUCLEOTIDE SEQUENCE [LARGE SCALE GENOMIC DNA]</scope>
    <source>
        <strain evidence="7">Bchr_013</strain>
    </source>
</reference>
<keyword evidence="3" id="KW-0863">Zinc-finger</keyword>
<evidence type="ECO:0000256" key="2">
    <source>
        <dbReference type="ARBA" id="ARBA00022723"/>
    </source>
</evidence>
<dbReference type="GO" id="GO:0032922">
    <property type="term" value="P:circadian regulation of gene expression"/>
    <property type="evidence" value="ECO:0007669"/>
    <property type="project" value="TreeGrafter"/>
</dbReference>
<name>A0A8X7WUK5_POLSE</name>
<evidence type="ECO:0000256" key="5">
    <source>
        <dbReference type="SAM" id="MobiDB-lite"/>
    </source>
</evidence>
<feature type="region of interest" description="Disordered" evidence="5">
    <location>
        <begin position="1058"/>
        <end position="1234"/>
    </location>
</feature>
<feature type="compositionally biased region" description="Polar residues" evidence="5">
    <location>
        <begin position="996"/>
        <end position="1010"/>
    </location>
</feature>
<feature type="region of interest" description="Disordered" evidence="5">
    <location>
        <begin position="990"/>
        <end position="1010"/>
    </location>
</feature>
<dbReference type="Proteomes" id="UP000886611">
    <property type="component" value="Unassembled WGS sequence"/>
</dbReference>
<feature type="compositionally biased region" description="Low complexity" evidence="5">
    <location>
        <begin position="334"/>
        <end position="348"/>
    </location>
</feature>
<feature type="region of interest" description="Disordered" evidence="5">
    <location>
        <begin position="1407"/>
        <end position="1429"/>
    </location>
</feature>
<feature type="region of interest" description="Disordered" evidence="5">
    <location>
        <begin position="175"/>
        <end position="224"/>
    </location>
</feature>
<feature type="compositionally biased region" description="Polar residues" evidence="5">
    <location>
        <begin position="481"/>
        <end position="514"/>
    </location>
</feature>
<dbReference type="PROSITE" id="PS51805">
    <property type="entry name" value="EPHD"/>
    <property type="match status" value="1"/>
</dbReference>
<feature type="region of interest" description="Disordered" evidence="5">
    <location>
        <begin position="887"/>
        <end position="928"/>
    </location>
</feature>
<feature type="compositionally biased region" description="Basic and acidic residues" evidence="5">
    <location>
        <begin position="1694"/>
        <end position="1710"/>
    </location>
</feature>
<evidence type="ECO:0000313" key="8">
    <source>
        <dbReference type="Proteomes" id="UP000886611"/>
    </source>
</evidence>
<feature type="compositionally biased region" description="Low complexity" evidence="5">
    <location>
        <begin position="1"/>
        <end position="14"/>
    </location>
</feature>
<dbReference type="GO" id="GO:0006357">
    <property type="term" value="P:regulation of transcription by RNA polymerase II"/>
    <property type="evidence" value="ECO:0007669"/>
    <property type="project" value="TreeGrafter"/>
</dbReference>
<dbReference type="InterPro" id="IPR052440">
    <property type="entry name" value="Trans_Reg/Chrom_Remod"/>
</dbReference>
<feature type="compositionally biased region" description="Polar residues" evidence="5">
    <location>
        <begin position="896"/>
        <end position="914"/>
    </location>
</feature>
<keyword evidence="8" id="KW-1185">Reference proteome</keyword>
<proteinExistence type="predicted"/>
<feature type="region of interest" description="Disordered" evidence="5">
    <location>
        <begin position="329"/>
        <end position="363"/>
    </location>
</feature>
<dbReference type="Gene3D" id="3.30.40.10">
    <property type="entry name" value="Zinc/RING finger domain, C3HC4 (zinc finger)"/>
    <property type="match status" value="1"/>
</dbReference>
<evidence type="ECO:0000256" key="3">
    <source>
        <dbReference type="ARBA" id="ARBA00022771"/>
    </source>
</evidence>
<feature type="region of interest" description="Disordered" evidence="5">
    <location>
        <begin position="1683"/>
        <end position="1738"/>
    </location>
</feature>
<dbReference type="Pfam" id="PF13832">
    <property type="entry name" value="zf-HC5HC2H_2"/>
    <property type="match status" value="1"/>
</dbReference>
<dbReference type="PANTHER" id="PTHR14955:SF6">
    <property type="entry name" value="RETINOIC ACID-INDUCED PROTEIN 1"/>
    <property type="match status" value="1"/>
</dbReference>
<evidence type="ECO:0000313" key="7">
    <source>
        <dbReference type="EMBL" id="KAG2456105.1"/>
    </source>
</evidence>
<keyword evidence="1" id="KW-0597">Phosphoprotein</keyword>
<evidence type="ECO:0000256" key="1">
    <source>
        <dbReference type="ARBA" id="ARBA00022553"/>
    </source>
</evidence>
<dbReference type="InterPro" id="IPR034732">
    <property type="entry name" value="EPHD"/>
</dbReference>